<dbReference type="AlphaFoldDB" id="A0A8H9KSZ3"/>
<dbReference type="PROSITE" id="PS51186">
    <property type="entry name" value="GNAT"/>
    <property type="match status" value="1"/>
</dbReference>
<reference evidence="2" key="2">
    <citation type="submission" date="2020-09" db="EMBL/GenBank/DDBJ databases">
        <authorList>
            <person name="Sun Q."/>
            <person name="Zhou Y."/>
        </authorList>
    </citation>
    <scope>NUCLEOTIDE SEQUENCE</scope>
    <source>
        <strain evidence="2">CGMCC 1.15966</strain>
    </source>
</reference>
<comment type="caution">
    <text evidence="2">The sequence shown here is derived from an EMBL/GenBank/DDBJ whole genome shotgun (WGS) entry which is preliminary data.</text>
</comment>
<evidence type="ECO:0000259" key="1">
    <source>
        <dbReference type="PROSITE" id="PS51186"/>
    </source>
</evidence>
<protein>
    <submittedName>
        <fullName evidence="2">50S ribosomal protein L7 serine acetyltransferase</fullName>
    </submittedName>
</protein>
<proteinExistence type="predicted"/>
<feature type="domain" description="N-acetyltransferase" evidence="1">
    <location>
        <begin position="23"/>
        <end position="166"/>
    </location>
</feature>
<dbReference type="SUPFAM" id="SSF55729">
    <property type="entry name" value="Acyl-CoA N-acyltransferases (Nat)"/>
    <property type="match status" value="1"/>
</dbReference>
<evidence type="ECO:0000313" key="2">
    <source>
        <dbReference type="EMBL" id="GGE15196.1"/>
    </source>
</evidence>
<dbReference type="GO" id="GO:0005737">
    <property type="term" value="C:cytoplasm"/>
    <property type="evidence" value="ECO:0007669"/>
    <property type="project" value="TreeGrafter"/>
</dbReference>
<dbReference type="PANTHER" id="PTHR43441:SF12">
    <property type="entry name" value="RIBOSOMAL N-ACETYLTRANSFERASE YDAF-RELATED"/>
    <property type="match status" value="1"/>
</dbReference>
<name>A0A8H9KSZ3_9SPHI</name>
<dbReference type="EMBL" id="BMKM01000002">
    <property type="protein sequence ID" value="GGE15196.1"/>
    <property type="molecule type" value="Genomic_DNA"/>
</dbReference>
<dbReference type="Pfam" id="PF13302">
    <property type="entry name" value="Acetyltransf_3"/>
    <property type="match status" value="1"/>
</dbReference>
<dbReference type="InterPro" id="IPR051908">
    <property type="entry name" value="Ribosomal_N-acetyltransferase"/>
</dbReference>
<dbReference type="GO" id="GO:0005840">
    <property type="term" value="C:ribosome"/>
    <property type="evidence" value="ECO:0007669"/>
    <property type="project" value="UniProtKB-KW"/>
</dbReference>
<dbReference type="InterPro" id="IPR000182">
    <property type="entry name" value="GNAT_dom"/>
</dbReference>
<dbReference type="RefSeq" id="WP_094257186.1">
    <property type="nucleotide sequence ID" value="NZ_BMKM01000002.1"/>
</dbReference>
<dbReference type="Gene3D" id="3.40.630.30">
    <property type="match status" value="1"/>
</dbReference>
<keyword evidence="2" id="KW-0687">Ribonucleoprotein</keyword>
<sequence>MKLIVDEDIVLEGSSIMYVSELFEIIQNNRDYLSVFLPWVDHMAKEADFREYILNAIFKNQEHYEASFTIIYQGKAVGRIGLHHLNRHNKLGAIGYWIDQKKNGKGIVVKSCKRLITYGFEELGLNRIEIKAAVENLKSQAIPQKLNFKKEGILRQAEYVNEKYLDLTLYSLLKDEYLASK</sequence>
<organism evidence="2 3">
    <name type="scientific">Sphingobacterium cellulitidis</name>
    <dbReference type="NCBI Taxonomy" id="1768011"/>
    <lineage>
        <taxon>Bacteria</taxon>
        <taxon>Pseudomonadati</taxon>
        <taxon>Bacteroidota</taxon>
        <taxon>Sphingobacteriia</taxon>
        <taxon>Sphingobacteriales</taxon>
        <taxon>Sphingobacteriaceae</taxon>
        <taxon>Sphingobacterium</taxon>
    </lineage>
</organism>
<gene>
    <name evidence="2" type="ORF">GCM10011516_11270</name>
</gene>
<accession>A0A8H9KSZ3</accession>
<reference evidence="2" key="1">
    <citation type="journal article" date="2014" name="Int. J. Syst. Evol. Microbiol.">
        <title>Complete genome sequence of Corynebacterium casei LMG S-19264T (=DSM 44701T), isolated from a smear-ripened cheese.</title>
        <authorList>
            <consortium name="US DOE Joint Genome Institute (JGI-PGF)"/>
            <person name="Walter F."/>
            <person name="Albersmeier A."/>
            <person name="Kalinowski J."/>
            <person name="Ruckert C."/>
        </authorList>
    </citation>
    <scope>NUCLEOTIDE SEQUENCE</scope>
    <source>
        <strain evidence="2">CGMCC 1.15966</strain>
    </source>
</reference>
<keyword evidence="3" id="KW-1185">Reference proteome</keyword>
<evidence type="ECO:0000313" key="3">
    <source>
        <dbReference type="Proteomes" id="UP000614460"/>
    </source>
</evidence>
<dbReference type="GO" id="GO:1990189">
    <property type="term" value="F:protein N-terminal-serine acetyltransferase activity"/>
    <property type="evidence" value="ECO:0007669"/>
    <property type="project" value="TreeGrafter"/>
</dbReference>
<dbReference type="Proteomes" id="UP000614460">
    <property type="component" value="Unassembled WGS sequence"/>
</dbReference>
<dbReference type="InterPro" id="IPR016181">
    <property type="entry name" value="Acyl_CoA_acyltransferase"/>
</dbReference>
<keyword evidence="2" id="KW-0689">Ribosomal protein</keyword>
<dbReference type="GO" id="GO:0008999">
    <property type="term" value="F:protein-N-terminal-alanine acetyltransferase activity"/>
    <property type="evidence" value="ECO:0007669"/>
    <property type="project" value="TreeGrafter"/>
</dbReference>
<dbReference type="PANTHER" id="PTHR43441">
    <property type="entry name" value="RIBOSOMAL-PROTEIN-SERINE ACETYLTRANSFERASE"/>
    <property type="match status" value="1"/>
</dbReference>